<sequence length="98" mass="11214">MGENIGQFLPMILIFVVAYFFMIRPQMKRQKDEKRFAAELKKGDRVITKSGLHGKIMELSEKDSSCILETMAGKLKFDRSAISMEMSKKLNTPKAVKK</sequence>
<dbReference type="GO" id="GO:0015031">
    <property type="term" value="P:protein transport"/>
    <property type="evidence" value="ECO:0007669"/>
    <property type="project" value="UniProtKB-KW"/>
</dbReference>
<evidence type="ECO:0000256" key="9">
    <source>
        <dbReference type="ARBA" id="ARBA00023010"/>
    </source>
</evidence>
<evidence type="ECO:0000256" key="10">
    <source>
        <dbReference type="ARBA" id="ARBA00023136"/>
    </source>
</evidence>
<dbReference type="PRINTS" id="PR01853">
    <property type="entry name" value="YAJCTRNLCASE"/>
</dbReference>
<dbReference type="Pfam" id="PF02699">
    <property type="entry name" value="YajC"/>
    <property type="match status" value="1"/>
</dbReference>
<accession>A0A967AP47</accession>
<evidence type="ECO:0000256" key="2">
    <source>
        <dbReference type="ARBA" id="ARBA00006742"/>
    </source>
</evidence>
<evidence type="ECO:0000256" key="6">
    <source>
        <dbReference type="ARBA" id="ARBA00022692"/>
    </source>
</evidence>
<reference evidence="12" key="2">
    <citation type="submission" date="2020-03" db="EMBL/GenBank/DDBJ databases">
        <title>Flavobacteriaceae bacterium strain TP-CH-4, a member of the family Flavobacteriaceae isolated from a deep-sea seamount.</title>
        <authorList>
            <person name="Zhang D.-C."/>
        </authorList>
    </citation>
    <scope>NUCLEOTIDE SEQUENCE</scope>
    <source>
        <strain evidence="12">TP-CH-4</strain>
    </source>
</reference>
<evidence type="ECO:0000256" key="5">
    <source>
        <dbReference type="ARBA" id="ARBA00022475"/>
    </source>
</evidence>
<dbReference type="AlphaFoldDB" id="A0A967AP47"/>
<dbReference type="GO" id="GO:0005886">
    <property type="term" value="C:plasma membrane"/>
    <property type="evidence" value="ECO:0007669"/>
    <property type="project" value="UniProtKB-SubCell"/>
</dbReference>
<evidence type="ECO:0000256" key="1">
    <source>
        <dbReference type="ARBA" id="ARBA00004162"/>
    </source>
</evidence>
<dbReference type="PANTHER" id="PTHR33909">
    <property type="entry name" value="SEC TRANSLOCON ACCESSORY COMPLEX SUBUNIT YAJC"/>
    <property type="match status" value="1"/>
</dbReference>
<comment type="caution">
    <text evidence="12">The sequence shown here is derived from an EMBL/GenBank/DDBJ whole genome shotgun (WGS) entry which is preliminary data.</text>
</comment>
<feature type="transmembrane region" description="Helical" evidence="11">
    <location>
        <begin position="6"/>
        <end position="23"/>
    </location>
</feature>
<gene>
    <name evidence="12" type="primary">yajC</name>
    <name evidence="12" type="ORF">FK220_000885</name>
</gene>
<evidence type="ECO:0000256" key="7">
    <source>
        <dbReference type="ARBA" id="ARBA00022927"/>
    </source>
</evidence>
<evidence type="ECO:0000313" key="12">
    <source>
        <dbReference type="EMBL" id="NHF57876.1"/>
    </source>
</evidence>
<dbReference type="Proteomes" id="UP000707206">
    <property type="component" value="Unassembled WGS sequence"/>
</dbReference>
<keyword evidence="9" id="KW-0811">Translocation</keyword>
<dbReference type="PANTHER" id="PTHR33909:SF1">
    <property type="entry name" value="SEC TRANSLOCON ACCESSORY COMPLEX SUBUNIT YAJC"/>
    <property type="match status" value="1"/>
</dbReference>
<keyword evidence="5" id="KW-1003">Cell membrane</keyword>
<protein>
    <recommendedName>
        <fullName evidence="3">Sec translocon accessory complex subunit YajC</fullName>
    </recommendedName>
</protein>
<dbReference type="EMBL" id="VIKU02000001">
    <property type="protein sequence ID" value="NHF57876.1"/>
    <property type="molecule type" value="Genomic_DNA"/>
</dbReference>
<dbReference type="NCBIfam" id="TIGR00739">
    <property type="entry name" value="yajC"/>
    <property type="match status" value="1"/>
</dbReference>
<evidence type="ECO:0000256" key="11">
    <source>
        <dbReference type="SAM" id="Phobius"/>
    </source>
</evidence>
<keyword evidence="4" id="KW-0813">Transport</keyword>
<reference evidence="12" key="1">
    <citation type="submission" date="2019-07" db="EMBL/GenBank/DDBJ databases">
        <authorList>
            <person name="De-Chao Zhang Q."/>
        </authorList>
    </citation>
    <scope>NUCLEOTIDE SEQUENCE</scope>
    <source>
        <strain evidence="12">TP-CH-4</strain>
    </source>
</reference>
<dbReference type="SMART" id="SM01323">
    <property type="entry name" value="YajC"/>
    <property type="match status" value="1"/>
</dbReference>
<evidence type="ECO:0000256" key="8">
    <source>
        <dbReference type="ARBA" id="ARBA00022989"/>
    </source>
</evidence>
<organism evidence="12 13">
    <name type="scientific">Pelagihabitans pacificus</name>
    <dbReference type="NCBI Taxonomy" id="2696054"/>
    <lineage>
        <taxon>Bacteria</taxon>
        <taxon>Pseudomonadati</taxon>
        <taxon>Bacteroidota</taxon>
        <taxon>Flavobacteriia</taxon>
        <taxon>Flavobacteriales</taxon>
        <taxon>Flavobacteriaceae</taxon>
        <taxon>Pelagihabitans</taxon>
    </lineage>
</organism>
<keyword evidence="13" id="KW-1185">Reference proteome</keyword>
<evidence type="ECO:0000313" key="13">
    <source>
        <dbReference type="Proteomes" id="UP000707206"/>
    </source>
</evidence>
<keyword evidence="10 11" id="KW-0472">Membrane</keyword>
<comment type="subcellular location">
    <subcellularLocation>
        <location evidence="1">Cell membrane</location>
        <topology evidence="1">Single-pass membrane protein</topology>
    </subcellularLocation>
</comment>
<evidence type="ECO:0000256" key="3">
    <source>
        <dbReference type="ARBA" id="ARBA00014962"/>
    </source>
</evidence>
<keyword evidence="6 11" id="KW-0812">Transmembrane</keyword>
<keyword evidence="8 11" id="KW-1133">Transmembrane helix</keyword>
<proteinExistence type="inferred from homology"/>
<dbReference type="RefSeq" id="WP_152572403.1">
    <property type="nucleotide sequence ID" value="NZ_VIKU02000001.1"/>
</dbReference>
<name>A0A967AP47_9FLAO</name>
<keyword evidence="7" id="KW-0653">Protein transport</keyword>
<comment type="similarity">
    <text evidence="2">Belongs to the YajC family.</text>
</comment>
<dbReference type="InterPro" id="IPR003849">
    <property type="entry name" value="Preprotein_translocase_YajC"/>
</dbReference>
<evidence type="ECO:0000256" key="4">
    <source>
        <dbReference type="ARBA" id="ARBA00022448"/>
    </source>
</evidence>